<keyword evidence="5" id="KW-0677">Repeat</keyword>
<evidence type="ECO:0000313" key="12">
    <source>
        <dbReference type="Proteomes" id="UP001168098"/>
    </source>
</evidence>
<dbReference type="InterPro" id="IPR008271">
    <property type="entry name" value="Ser/Thr_kinase_AS"/>
</dbReference>
<dbReference type="InterPro" id="IPR000719">
    <property type="entry name" value="Prot_kinase_dom"/>
</dbReference>
<keyword evidence="8" id="KW-0325">Glycoprotein</keyword>
<keyword evidence="7 9" id="KW-0472">Membrane</keyword>
<name>A0AA38ZBE7_VITRO</name>
<keyword evidence="4 9" id="KW-0812">Transmembrane</keyword>
<evidence type="ECO:0000256" key="9">
    <source>
        <dbReference type="SAM" id="Phobius"/>
    </source>
</evidence>
<comment type="caution">
    <text evidence="11">The sequence shown here is derived from an EMBL/GenBank/DDBJ whole genome shotgun (WGS) entry which is preliminary data.</text>
</comment>
<gene>
    <name evidence="11" type="ORF">PVL29_014993</name>
</gene>
<dbReference type="Pfam" id="PF13855">
    <property type="entry name" value="LRR_8"/>
    <property type="match status" value="1"/>
</dbReference>
<dbReference type="AlphaFoldDB" id="A0AA38ZBE7"/>
<keyword evidence="6 9" id="KW-1133">Transmembrane helix</keyword>
<dbReference type="SUPFAM" id="SSF56112">
    <property type="entry name" value="Protein kinase-like (PK-like)"/>
    <property type="match status" value="1"/>
</dbReference>
<comment type="similarity">
    <text evidence="2">Belongs to the RLP family.</text>
</comment>
<evidence type="ECO:0000256" key="2">
    <source>
        <dbReference type="ARBA" id="ARBA00009592"/>
    </source>
</evidence>
<accession>A0AA38ZBE7</accession>
<dbReference type="SUPFAM" id="SSF52058">
    <property type="entry name" value="L domain-like"/>
    <property type="match status" value="1"/>
</dbReference>
<evidence type="ECO:0000256" key="1">
    <source>
        <dbReference type="ARBA" id="ARBA00004167"/>
    </source>
</evidence>
<dbReference type="PROSITE" id="PS00108">
    <property type="entry name" value="PROTEIN_KINASE_ST"/>
    <property type="match status" value="1"/>
</dbReference>
<protein>
    <recommendedName>
        <fullName evidence="10">Protein kinase domain-containing protein</fullName>
    </recommendedName>
</protein>
<keyword evidence="3" id="KW-0433">Leucine-rich repeat</keyword>
<dbReference type="InterPro" id="IPR051809">
    <property type="entry name" value="Plant_receptor-like_S/T_kinase"/>
</dbReference>
<dbReference type="FunFam" id="3.80.10.10:FF:000111">
    <property type="entry name" value="LRR receptor-like serine/threonine-protein kinase ERECTA"/>
    <property type="match status" value="1"/>
</dbReference>
<dbReference type="InterPro" id="IPR011009">
    <property type="entry name" value="Kinase-like_dom_sf"/>
</dbReference>
<dbReference type="PROSITE" id="PS50011">
    <property type="entry name" value="PROTEIN_KINASE_DOM"/>
    <property type="match status" value="1"/>
</dbReference>
<evidence type="ECO:0000313" key="11">
    <source>
        <dbReference type="EMBL" id="KAJ9685893.1"/>
    </source>
</evidence>
<dbReference type="Proteomes" id="UP001168098">
    <property type="component" value="Unassembled WGS sequence"/>
</dbReference>
<reference evidence="11 12" key="1">
    <citation type="journal article" date="2023" name="BMC Biotechnol.">
        <title>Vitis rotundifolia cv Carlos genome sequencing.</title>
        <authorList>
            <person name="Huff M."/>
            <person name="Hulse-Kemp A."/>
            <person name="Scheffler B."/>
            <person name="Youngblood R."/>
            <person name="Simpson S."/>
            <person name="Babiker E."/>
            <person name="Staton M."/>
        </authorList>
    </citation>
    <scope>NUCLEOTIDE SEQUENCE [LARGE SCALE GENOMIC DNA]</scope>
    <source>
        <tissue evidence="11">Leaf</tissue>
    </source>
</reference>
<dbReference type="FunFam" id="3.30.200.20:FF:000661">
    <property type="entry name" value="Serine-threonine protein kinase plant-type"/>
    <property type="match status" value="1"/>
</dbReference>
<dbReference type="PANTHER" id="PTHR27008">
    <property type="entry name" value="OS04G0122200 PROTEIN"/>
    <property type="match status" value="1"/>
</dbReference>
<dbReference type="Gene3D" id="1.10.510.10">
    <property type="entry name" value="Transferase(Phosphotransferase) domain 1"/>
    <property type="match status" value="1"/>
</dbReference>
<evidence type="ECO:0000256" key="6">
    <source>
        <dbReference type="ARBA" id="ARBA00022989"/>
    </source>
</evidence>
<dbReference type="Gene3D" id="3.30.200.20">
    <property type="entry name" value="Phosphorylase Kinase, domain 1"/>
    <property type="match status" value="1"/>
</dbReference>
<dbReference type="Pfam" id="PF00560">
    <property type="entry name" value="LRR_1"/>
    <property type="match status" value="1"/>
</dbReference>
<evidence type="ECO:0000256" key="4">
    <source>
        <dbReference type="ARBA" id="ARBA00022692"/>
    </source>
</evidence>
<feature type="transmembrane region" description="Helical" evidence="9">
    <location>
        <begin position="135"/>
        <end position="158"/>
    </location>
</feature>
<comment type="subcellular location">
    <subcellularLocation>
        <location evidence="1">Membrane</location>
        <topology evidence="1">Single-pass membrane protein</topology>
    </subcellularLocation>
</comment>
<evidence type="ECO:0000256" key="8">
    <source>
        <dbReference type="ARBA" id="ARBA00023180"/>
    </source>
</evidence>
<keyword evidence="12" id="KW-1185">Reference proteome</keyword>
<sequence>MKTITKLDLSQNQFSGHIPSTMGQLGRLVELSLSKNRLQGPIPREFGNLLSLESLDLSWNNLSGAIPKSLEALVYLKYLNVSFNKLEGEIPDKGPFANFTTESFISNAGLCGAPRFQVIECEKDASGQSRNATSFLLKCILIPVVGAMVFVAFVVLIWRKRSKSKAPAQVNSFHLGKRRRISHQELLYATNYFSEDNMIGTGSLGMVHRGVLSDGSIVAVKVFNLEFQGAFKSFDTECEIMRNIRHRNLVKIISSCSILNFKALVLEYMPNGSLEKWLYSHNYFLNLVQRLNIMIDVASALEYLHHDFSVNPVVHCDLKPNNVLIDEEMVARLGDFGISKLLTETESMEQTRTLGTIGYMAPGKKKKSLTTCVYINQLQAVLNLWIYIERAFFYFA</sequence>
<dbReference type="GO" id="GO:0016020">
    <property type="term" value="C:membrane"/>
    <property type="evidence" value="ECO:0007669"/>
    <property type="project" value="UniProtKB-SubCell"/>
</dbReference>
<proteinExistence type="inferred from homology"/>
<feature type="domain" description="Protein kinase" evidence="10">
    <location>
        <begin position="193"/>
        <end position="396"/>
    </location>
</feature>
<dbReference type="GO" id="GO:0004672">
    <property type="term" value="F:protein kinase activity"/>
    <property type="evidence" value="ECO:0007669"/>
    <property type="project" value="InterPro"/>
</dbReference>
<evidence type="ECO:0000256" key="5">
    <source>
        <dbReference type="ARBA" id="ARBA00022737"/>
    </source>
</evidence>
<organism evidence="11 12">
    <name type="scientific">Vitis rotundifolia</name>
    <name type="common">Muscadine grape</name>
    <dbReference type="NCBI Taxonomy" id="103349"/>
    <lineage>
        <taxon>Eukaryota</taxon>
        <taxon>Viridiplantae</taxon>
        <taxon>Streptophyta</taxon>
        <taxon>Embryophyta</taxon>
        <taxon>Tracheophyta</taxon>
        <taxon>Spermatophyta</taxon>
        <taxon>Magnoliopsida</taxon>
        <taxon>eudicotyledons</taxon>
        <taxon>Gunneridae</taxon>
        <taxon>Pentapetalae</taxon>
        <taxon>rosids</taxon>
        <taxon>Vitales</taxon>
        <taxon>Vitaceae</taxon>
        <taxon>Viteae</taxon>
        <taxon>Vitis</taxon>
    </lineage>
</organism>
<evidence type="ECO:0000256" key="3">
    <source>
        <dbReference type="ARBA" id="ARBA00022614"/>
    </source>
</evidence>
<dbReference type="InterPro" id="IPR001611">
    <property type="entry name" value="Leu-rich_rpt"/>
</dbReference>
<dbReference type="Gene3D" id="3.80.10.10">
    <property type="entry name" value="Ribonuclease Inhibitor"/>
    <property type="match status" value="1"/>
</dbReference>
<evidence type="ECO:0000259" key="10">
    <source>
        <dbReference type="PROSITE" id="PS50011"/>
    </source>
</evidence>
<dbReference type="PANTHER" id="PTHR27008:SF585">
    <property type="entry name" value="PROTEIN KINASE DOMAIN-CONTAINING PROTEIN"/>
    <property type="match status" value="1"/>
</dbReference>
<evidence type="ECO:0000256" key="7">
    <source>
        <dbReference type="ARBA" id="ARBA00023136"/>
    </source>
</evidence>
<dbReference type="InterPro" id="IPR032675">
    <property type="entry name" value="LRR_dom_sf"/>
</dbReference>
<dbReference type="GO" id="GO:0005524">
    <property type="term" value="F:ATP binding"/>
    <property type="evidence" value="ECO:0007669"/>
    <property type="project" value="InterPro"/>
</dbReference>
<dbReference type="SMART" id="SM00220">
    <property type="entry name" value="S_TKc"/>
    <property type="match status" value="1"/>
</dbReference>
<dbReference type="Pfam" id="PF00069">
    <property type="entry name" value="Pkinase"/>
    <property type="match status" value="1"/>
</dbReference>
<dbReference type="EMBL" id="JARBHA010000012">
    <property type="protein sequence ID" value="KAJ9685893.1"/>
    <property type="molecule type" value="Genomic_DNA"/>
</dbReference>